<dbReference type="AlphaFoldDB" id="A0A7K1LFN2"/>
<dbReference type="RefSeq" id="WP_129314089.1">
    <property type="nucleotide sequence ID" value="NZ_CP197643.1"/>
</dbReference>
<evidence type="ECO:0000313" key="1">
    <source>
        <dbReference type="EMBL" id="MUN53995.1"/>
    </source>
</evidence>
<protein>
    <submittedName>
        <fullName evidence="1">DUF3107 family protein</fullName>
    </submittedName>
</protein>
<comment type="caution">
    <text evidence="1">The sequence shown here is derived from an EMBL/GenBank/DDBJ whole genome shotgun (WGS) entry which is preliminary data.</text>
</comment>
<dbReference type="EMBL" id="WOGT01000001">
    <property type="protein sequence ID" value="MUN53995.1"/>
    <property type="molecule type" value="Genomic_DNA"/>
</dbReference>
<dbReference type="Pfam" id="PF11305">
    <property type="entry name" value="DUF3107"/>
    <property type="match status" value="1"/>
</dbReference>
<keyword evidence="2" id="KW-1185">Reference proteome</keyword>
<name>A0A7K1LFN2_9MICC</name>
<evidence type="ECO:0000313" key="2">
    <source>
        <dbReference type="Proteomes" id="UP000462152"/>
    </source>
</evidence>
<reference evidence="1 2" key="1">
    <citation type="submission" date="2019-12" db="EMBL/GenBank/DDBJ databases">
        <authorList>
            <person name="Li J."/>
            <person name="Shi Y."/>
            <person name="Xu G."/>
            <person name="Xiao D."/>
            <person name="Ran X."/>
        </authorList>
    </citation>
    <scope>NUCLEOTIDE SEQUENCE [LARGE SCALE GENOMIC DNA]</scope>
    <source>
        <strain evidence="1 2">JCM 15915</strain>
    </source>
</reference>
<sequence length="77" mass="8227">MEIKIGIKDVAREVVVESDQTPESVQKQVSEALANQSLLELADSKGNITLVPGASIGYVEIGAETRRHIGFGPFSDS</sequence>
<dbReference type="InterPro" id="IPR021456">
    <property type="entry name" value="DUF3107"/>
</dbReference>
<gene>
    <name evidence="1" type="ORF">GMA10_01915</name>
</gene>
<organism evidence="1 2">
    <name type="scientific">Rothia koreensis</name>
    <dbReference type="NCBI Taxonomy" id="592378"/>
    <lineage>
        <taxon>Bacteria</taxon>
        <taxon>Bacillati</taxon>
        <taxon>Actinomycetota</taxon>
        <taxon>Actinomycetes</taxon>
        <taxon>Micrococcales</taxon>
        <taxon>Micrococcaceae</taxon>
        <taxon>Rothia</taxon>
    </lineage>
</organism>
<accession>A0A7K1LFN2</accession>
<dbReference type="OrthoDB" id="3268468at2"/>
<dbReference type="Proteomes" id="UP000462152">
    <property type="component" value="Unassembled WGS sequence"/>
</dbReference>
<proteinExistence type="predicted"/>